<name>A0A1Y3BL59_EURMA</name>
<dbReference type="AlphaFoldDB" id="A0A1Y3BL59"/>
<dbReference type="PANTHER" id="PTHR12499:SF0">
    <property type="entry name" value="OPTIC ATROPHY 3 PROTEIN"/>
    <property type="match status" value="1"/>
</dbReference>
<organism evidence="4 5">
    <name type="scientific">Euroglyphus maynei</name>
    <name type="common">Mayne's house dust mite</name>
    <dbReference type="NCBI Taxonomy" id="6958"/>
    <lineage>
        <taxon>Eukaryota</taxon>
        <taxon>Metazoa</taxon>
        <taxon>Ecdysozoa</taxon>
        <taxon>Arthropoda</taxon>
        <taxon>Chelicerata</taxon>
        <taxon>Arachnida</taxon>
        <taxon>Acari</taxon>
        <taxon>Acariformes</taxon>
        <taxon>Sarcoptiformes</taxon>
        <taxon>Astigmata</taxon>
        <taxon>Psoroptidia</taxon>
        <taxon>Analgoidea</taxon>
        <taxon>Pyroglyphidae</taxon>
        <taxon>Pyroglyphinae</taxon>
        <taxon>Euroglyphus</taxon>
    </lineage>
</organism>
<sequence>MAVGAFPLIKLGALAIRQISKPLANRIKTSAKNSPFFRNYICMPPAQIYHYFEVNVKMKLLGLGKPSNVNKLNEAAAIELGAELLGEGIIFMVAVLTIAGEYYRQSKKAASEATALEERWQCVENKIRDLEFIVERHATEIRELNRMIYTNQSSIKQFTSKLFSSSPLQRGKQNDDNNNNNDSDSNSKIPDVMKSSIDDAVDKILQ</sequence>
<dbReference type="PANTHER" id="PTHR12499">
    <property type="entry name" value="OPTIC ATROPHY 3 PROTEIN OPA3"/>
    <property type="match status" value="1"/>
</dbReference>
<dbReference type="GO" id="GO:0019216">
    <property type="term" value="P:regulation of lipid metabolic process"/>
    <property type="evidence" value="ECO:0007669"/>
    <property type="project" value="TreeGrafter"/>
</dbReference>
<keyword evidence="2" id="KW-0175">Coiled coil</keyword>
<dbReference type="OrthoDB" id="2129069at2759"/>
<dbReference type="InterPro" id="IPR010754">
    <property type="entry name" value="OPA3-like"/>
</dbReference>
<proteinExistence type="inferred from homology"/>
<gene>
    <name evidence="4" type="ORF">BLA29_001974</name>
</gene>
<evidence type="ECO:0000256" key="2">
    <source>
        <dbReference type="ARBA" id="ARBA00023054"/>
    </source>
</evidence>
<evidence type="ECO:0000313" key="4">
    <source>
        <dbReference type="EMBL" id="OTF80543.1"/>
    </source>
</evidence>
<evidence type="ECO:0000256" key="1">
    <source>
        <dbReference type="ARBA" id="ARBA00007584"/>
    </source>
</evidence>
<protein>
    <submittedName>
        <fullName evidence="4">OPA3-like protein</fullName>
    </submittedName>
</protein>
<feature type="compositionally biased region" description="Low complexity" evidence="3">
    <location>
        <begin position="176"/>
        <end position="187"/>
    </location>
</feature>
<evidence type="ECO:0000313" key="5">
    <source>
        <dbReference type="Proteomes" id="UP000194236"/>
    </source>
</evidence>
<dbReference type="EMBL" id="MUJZ01017789">
    <property type="protein sequence ID" value="OTF80543.1"/>
    <property type="molecule type" value="Genomic_DNA"/>
</dbReference>
<keyword evidence="5" id="KW-1185">Reference proteome</keyword>
<feature type="region of interest" description="Disordered" evidence="3">
    <location>
        <begin position="166"/>
        <end position="193"/>
    </location>
</feature>
<dbReference type="Pfam" id="PF07047">
    <property type="entry name" value="OPA3"/>
    <property type="match status" value="1"/>
</dbReference>
<comment type="caution">
    <text evidence="4">The sequence shown here is derived from an EMBL/GenBank/DDBJ whole genome shotgun (WGS) entry which is preliminary data.</text>
</comment>
<accession>A0A1Y3BL59</accession>
<dbReference type="Proteomes" id="UP000194236">
    <property type="component" value="Unassembled WGS sequence"/>
</dbReference>
<evidence type="ECO:0000256" key="3">
    <source>
        <dbReference type="SAM" id="MobiDB-lite"/>
    </source>
</evidence>
<comment type="similarity">
    <text evidence="1">Belongs to the OPA3 family.</text>
</comment>
<reference evidence="4 5" key="1">
    <citation type="submission" date="2017-03" db="EMBL/GenBank/DDBJ databases">
        <title>Genome Survey of Euroglyphus maynei.</title>
        <authorList>
            <person name="Arlian L.G."/>
            <person name="Morgan M.S."/>
            <person name="Rider S.D."/>
        </authorList>
    </citation>
    <scope>NUCLEOTIDE SEQUENCE [LARGE SCALE GENOMIC DNA]</scope>
    <source>
        <strain evidence="4">Arlian Lab</strain>
        <tissue evidence="4">Whole body</tissue>
    </source>
</reference>
<dbReference type="GO" id="GO:0005739">
    <property type="term" value="C:mitochondrion"/>
    <property type="evidence" value="ECO:0007669"/>
    <property type="project" value="TreeGrafter"/>
</dbReference>